<accession>A0A0V0R3T0</accession>
<organism evidence="1 2">
    <name type="scientific">Pseudocohnilembus persalinus</name>
    <name type="common">Ciliate</name>
    <dbReference type="NCBI Taxonomy" id="266149"/>
    <lineage>
        <taxon>Eukaryota</taxon>
        <taxon>Sar</taxon>
        <taxon>Alveolata</taxon>
        <taxon>Ciliophora</taxon>
        <taxon>Intramacronucleata</taxon>
        <taxon>Oligohymenophorea</taxon>
        <taxon>Scuticociliatia</taxon>
        <taxon>Philasterida</taxon>
        <taxon>Pseudocohnilembidae</taxon>
        <taxon>Pseudocohnilembus</taxon>
    </lineage>
</organism>
<proteinExistence type="predicted"/>
<dbReference type="OrthoDB" id="430091at2759"/>
<name>A0A0V0R3T0_PSEPJ</name>
<dbReference type="Proteomes" id="UP000054937">
    <property type="component" value="Unassembled WGS sequence"/>
</dbReference>
<dbReference type="Pfam" id="PF00300">
    <property type="entry name" value="His_Phos_1"/>
    <property type="match status" value="1"/>
</dbReference>
<dbReference type="InterPro" id="IPR013078">
    <property type="entry name" value="His_Pase_superF_clade-1"/>
</dbReference>
<dbReference type="EMBL" id="LDAU01000054">
    <property type="protein sequence ID" value="KRX09137.1"/>
    <property type="molecule type" value="Genomic_DNA"/>
</dbReference>
<evidence type="ECO:0008006" key="3">
    <source>
        <dbReference type="Google" id="ProtNLM"/>
    </source>
</evidence>
<dbReference type="CDD" id="cd07040">
    <property type="entry name" value="HP"/>
    <property type="match status" value="1"/>
</dbReference>
<gene>
    <name evidence="1" type="ORF">PPERSA_08853</name>
</gene>
<sequence length="125" mass="14401">MQENNNNKNLVFFLRHGDRGDRSQESYERQKLEKEYDCHLTDLGKFQAQEAGKHIQDMIKKTGKDIKQVKLVASPFLRCCMTAENVAVGLGLPVMNNEIVVDNGVWAKYQRGRIINKKILSHKIK</sequence>
<dbReference type="PANTHER" id="PTHR16469:SF27">
    <property type="entry name" value="UBIQUITIN-ASSOCIATED AND SH3 DOMAIN-CONTAINING BA-RELATED"/>
    <property type="match status" value="1"/>
</dbReference>
<dbReference type="Gene3D" id="3.40.50.1240">
    <property type="entry name" value="Phosphoglycerate mutase-like"/>
    <property type="match status" value="1"/>
</dbReference>
<dbReference type="InParanoid" id="A0A0V0R3T0"/>
<reference evidence="1 2" key="1">
    <citation type="journal article" date="2015" name="Sci. Rep.">
        <title>Genome of the facultative scuticociliatosis pathogen Pseudocohnilembus persalinus provides insight into its virulence through horizontal gene transfer.</title>
        <authorList>
            <person name="Xiong J."/>
            <person name="Wang G."/>
            <person name="Cheng J."/>
            <person name="Tian M."/>
            <person name="Pan X."/>
            <person name="Warren A."/>
            <person name="Jiang C."/>
            <person name="Yuan D."/>
            <person name="Miao W."/>
        </authorList>
    </citation>
    <scope>NUCLEOTIDE SEQUENCE [LARGE SCALE GENOMIC DNA]</scope>
    <source>
        <strain evidence="1">36N120E</strain>
    </source>
</reference>
<protein>
    <recommendedName>
        <fullName evidence="3">Histidine phosphatase superfamily</fullName>
    </recommendedName>
</protein>
<dbReference type="PANTHER" id="PTHR16469">
    <property type="entry name" value="UBIQUITIN-ASSOCIATED AND SH3 DOMAIN-CONTAINING BA-RELATED"/>
    <property type="match status" value="1"/>
</dbReference>
<evidence type="ECO:0000313" key="1">
    <source>
        <dbReference type="EMBL" id="KRX09137.1"/>
    </source>
</evidence>
<comment type="caution">
    <text evidence="1">The sequence shown here is derived from an EMBL/GenBank/DDBJ whole genome shotgun (WGS) entry which is preliminary data.</text>
</comment>
<dbReference type="InterPro" id="IPR029033">
    <property type="entry name" value="His_PPase_superfam"/>
</dbReference>
<dbReference type="AlphaFoldDB" id="A0A0V0R3T0"/>
<dbReference type="InterPro" id="IPR051710">
    <property type="entry name" value="Phosphatase_SH3-domain"/>
</dbReference>
<evidence type="ECO:0000313" key="2">
    <source>
        <dbReference type="Proteomes" id="UP000054937"/>
    </source>
</evidence>
<keyword evidence="2" id="KW-1185">Reference proteome</keyword>
<dbReference type="SUPFAM" id="SSF53254">
    <property type="entry name" value="Phosphoglycerate mutase-like"/>
    <property type="match status" value="1"/>
</dbReference>